<reference evidence="4" key="3">
    <citation type="journal article" date="2005" name="Nature">
        <title>The map-based sequence of the rice genome.</title>
        <authorList>
            <consortium name="International rice genome sequencing project (IRGSP)"/>
            <person name="Matsumoto T."/>
            <person name="Wu J."/>
            <person name="Kanamori H."/>
            <person name="Katayose Y."/>
            <person name="Fujisawa M."/>
            <person name="Namiki N."/>
            <person name="Mizuno H."/>
            <person name="Yamamoto K."/>
            <person name="Antonio B.A."/>
            <person name="Baba T."/>
            <person name="Sakata K."/>
            <person name="Nagamura Y."/>
            <person name="Aoki H."/>
            <person name="Arikawa K."/>
            <person name="Arita K."/>
            <person name="Bito T."/>
            <person name="Chiden Y."/>
            <person name="Fujitsuka N."/>
            <person name="Fukunaka R."/>
            <person name="Hamada M."/>
            <person name="Harada C."/>
            <person name="Hayashi A."/>
            <person name="Hijishita S."/>
            <person name="Honda M."/>
            <person name="Hosokawa S."/>
            <person name="Ichikawa Y."/>
            <person name="Idonuma A."/>
            <person name="Iijima M."/>
            <person name="Ikeda M."/>
            <person name="Ikeno M."/>
            <person name="Ito K."/>
            <person name="Ito S."/>
            <person name="Ito T."/>
            <person name="Ito Y."/>
            <person name="Ito Y."/>
            <person name="Iwabuchi A."/>
            <person name="Kamiya K."/>
            <person name="Karasawa W."/>
            <person name="Kurita K."/>
            <person name="Katagiri S."/>
            <person name="Kikuta A."/>
            <person name="Kobayashi H."/>
            <person name="Kobayashi N."/>
            <person name="Machita K."/>
            <person name="Maehara T."/>
            <person name="Masukawa M."/>
            <person name="Mizubayashi T."/>
            <person name="Mukai Y."/>
            <person name="Nagasaki H."/>
            <person name="Nagata Y."/>
            <person name="Naito S."/>
            <person name="Nakashima M."/>
            <person name="Nakama Y."/>
            <person name="Nakamichi Y."/>
            <person name="Nakamura M."/>
            <person name="Meguro A."/>
            <person name="Negishi M."/>
            <person name="Ohta I."/>
            <person name="Ohta T."/>
            <person name="Okamoto M."/>
            <person name="Ono N."/>
            <person name="Saji S."/>
            <person name="Sakaguchi M."/>
            <person name="Sakai K."/>
            <person name="Shibata M."/>
            <person name="Shimokawa T."/>
            <person name="Song J."/>
            <person name="Takazaki Y."/>
            <person name="Terasawa K."/>
            <person name="Tsugane M."/>
            <person name="Tsuji K."/>
            <person name="Ueda S."/>
            <person name="Waki K."/>
            <person name="Yamagata H."/>
            <person name="Yamamoto M."/>
            <person name="Yamamoto S."/>
            <person name="Yamane H."/>
            <person name="Yoshiki S."/>
            <person name="Yoshihara R."/>
            <person name="Yukawa K."/>
            <person name="Zhong H."/>
            <person name="Yano M."/>
            <person name="Yuan Q."/>
            <person name="Ouyang S."/>
            <person name="Liu J."/>
            <person name="Jones K.M."/>
            <person name="Gansberger K."/>
            <person name="Moffat K."/>
            <person name="Hill J."/>
            <person name="Bera J."/>
            <person name="Fadrosh D."/>
            <person name="Jin S."/>
            <person name="Johri S."/>
            <person name="Kim M."/>
            <person name="Overton L."/>
            <person name="Reardon M."/>
            <person name="Tsitrin T."/>
            <person name="Vuong H."/>
            <person name="Weaver B."/>
            <person name="Ciecko A."/>
            <person name="Tallon L."/>
            <person name="Jackson J."/>
            <person name="Pai G."/>
            <person name="Aken S.V."/>
            <person name="Utterback T."/>
            <person name="Reidmuller S."/>
            <person name="Feldblyum T."/>
            <person name="Hsiao J."/>
            <person name="Zismann V."/>
            <person name="Iobst S."/>
            <person name="de Vazeille A.R."/>
            <person name="Buell C.R."/>
            <person name="Ying K."/>
            <person name="Li Y."/>
            <person name="Lu T."/>
            <person name="Huang Y."/>
            <person name="Zhao Q."/>
            <person name="Feng Q."/>
            <person name="Zhang L."/>
            <person name="Zhu J."/>
            <person name="Weng Q."/>
            <person name="Mu J."/>
            <person name="Lu Y."/>
            <person name="Fan D."/>
            <person name="Liu Y."/>
            <person name="Guan J."/>
            <person name="Zhang Y."/>
            <person name="Yu S."/>
            <person name="Liu X."/>
            <person name="Zhang Y."/>
            <person name="Hong G."/>
            <person name="Han B."/>
            <person name="Choisne N."/>
            <person name="Demange N."/>
            <person name="Orjeda G."/>
            <person name="Samain S."/>
            <person name="Cattolico L."/>
            <person name="Pelletier E."/>
            <person name="Couloux A."/>
            <person name="Segurens B."/>
            <person name="Wincker P."/>
            <person name="D'Hont A."/>
            <person name="Scarpelli C."/>
            <person name="Weissenbach J."/>
            <person name="Salanoubat M."/>
            <person name="Quetier F."/>
            <person name="Yu Y."/>
            <person name="Kim H.R."/>
            <person name="Rambo T."/>
            <person name="Currie J."/>
            <person name="Collura K."/>
            <person name="Luo M."/>
            <person name="Yang T."/>
            <person name="Ammiraju J.S.S."/>
            <person name="Engler F."/>
            <person name="Soderlund C."/>
            <person name="Wing R.A."/>
            <person name="Palmer L.E."/>
            <person name="de la Bastide M."/>
            <person name="Spiegel L."/>
            <person name="Nascimento L."/>
            <person name="Zutavern T."/>
            <person name="O'Shaughnessy A."/>
            <person name="Dike S."/>
            <person name="Dedhia N."/>
            <person name="Preston R."/>
            <person name="Balija V."/>
            <person name="McCombie W.R."/>
            <person name="Chow T."/>
            <person name="Chen H."/>
            <person name="Chung M."/>
            <person name="Chen C."/>
            <person name="Shaw J."/>
            <person name="Wu H."/>
            <person name="Hsiao K."/>
            <person name="Chao Y."/>
            <person name="Chu M."/>
            <person name="Cheng C."/>
            <person name="Hour A."/>
            <person name="Lee P."/>
            <person name="Lin S."/>
            <person name="Lin Y."/>
            <person name="Liou J."/>
            <person name="Liu S."/>
            <person name="Hsing Y."/>
            <person name="Raghuvanshi S."/>
            <person name="Mohanty A."/>
            <person name="Bharti A.K."/>
            <person name="Gaur A."/>
            <person name="Gupta V."/>
            <person name="Kumar D."/>
            <person name="Ravi V."/>
            <person name="Vij S."/>
            <person name="Kapur A."/>
            <person name="Khurana P."/>
            <person name="Khurana P."/>
            <person name="Khurana J.P."/>
            <person name="Tyagi A.K."/>
            <person name="Gaikwad K."/>
            <person name="Singh A."/>
            <person name="Dalal V."/>
            <person name="Srivastava S."/>
            <person name="Dixit A."/>
            <person name="Pal A.K."/>
            <person name="Ghazi I.A."/>
            <person name="Yadav M."/>
            <person name="Pandit A."/>
            <person name="Bhargava A."/>
            <person name="Sureshbabu K."/>
            <person name="Batra K."/>
            <person name="Sharma T.R."/>
            <person name="Mohapatra T."/>
            <person name="Singh N.K."/>
            <person name="Messing J."/>
            <person name="Nelson A.B."/>
            <person name="Fuks G."/>
            <person name="Kavchok S."/>
            <person name="Keizer G."/>
            <person name="Linton E."/>
            <person name="Llaca V."/>
            <person name="Song R."/>
            <person name="Tanyolac B."/>
            <person name="Young S."/>
            <person name="Ho-Il K."/>
            <person name="Hahn J.H."/>
            <person name="Sangsakoo G."/>
            <person name="Vanavichit A."/>
            <person name="de Mattos Luiz.A.T."/>
            <person name="Zimmer P.D."/>
            <person name="Malone G."/>
            <person name="Dellagostin O."/>
            <person name="de Oliveira A.C."/>
            <person name="Bevan M."/>
            <person name="Bancroft I."/>
            <person name="Minx P."/>
            <person name="Cordum H."/>
            <person name="Wilson R."/>
            <person name="Cheng Z."/>
            <person name="Jin W."/>
            <person name="Jiang J."/>
            <person name="Leong S.A."/>
            <person name="Iwama H."/>
            <person name="Gojobori T."/>
            <person name="Itoh T."/>
            <person name="Niimura Y."/>
            <person name="Fujii Y."/>
            <person name="Habara T."/>
            <person name="Sakai H."/>
            <person name="Sato Y."/>
            <person name="Wilson G."/>
            <person name="Kumar K."/>
            <person name="McCouch S."/>
            <person name="Juretic N."/>
            <person name="Hoen D."/>
            <person name="Wright S."/>
            <person name="Bruskiewich R."/>
            <person name="Bureau T."/>
            <person name="Miyao A."/>
            <person name="Hirochika H."/>
            <person name="Nishikawa T."/>
            <person name="Kadowaki K."/>
            <person name="Sugiura M."/>
            <person name="Burr B."/>
            <person name="Sasaki T."/>
        </authorList>
    </citation>
    <scope>NUCLEOTIDE SEQUENCE [LARGE SCALE GENOMIC DNA]</scope>
    <source>
        <strain evidence="4">cv. Nipponbare</strain>
    </source>
</reference>
<evidence type="ECO:0000313" key="2">
    <source>
        <dbReference type="EMBL" id="BAC65412.1"/>
    </source>
</evidence>
<reference evidence="3" key="1">
    <citation type="submission" date="2002-08" db="EMBL/GenBank/DDBJ databases">
        <title>Oryza sativa nipponbare(GA3) genomic DNA, chromosome 7, BAC clone:OSJNBa0027N13.</title>
        <authorList>
            <person name="Sasaki T."/>
            <person name="Matsumoto T."/>
            <person name="Katayose Y."/>
        </authorList>
    </citation>
    <scope>NUCLEOTIDE SEQUENCE</scope>
</reference>
<proteinExistence type="predicted"/>
<organism evidence="2 4">
    <name type="scientific">Oryza sativa subsp. japonica</name>
    <name type="common">Rice</name>
    <dbReference type="NCBI Taxonomy" id="39947"/>
    <lineage>
        <taxon>Eukaryota</taxon>
        <taxon>Viridiplantae</taxon>
        <taxon>Streptophyta</taxon>
        <taxon>Embryophyta</taxon>
        <taxon>Tracheophyta</taxon>
        <taxon>Spermatophyta</taxon>
        <taxon>Magnoliopsida</taxon>
        <taxon>Liliopsida</taxon>
        <taxon>Poales</taxon>
        <taxon>Poaceae</taxon>
        <taxon>BOP clade</taxon>
        <taxon>Oryzoideae</taxon>
        <taxon>Oryzeae</taxon>
        <taxon>Oryzinae</taxon>
        <taxon>Oryza</taxon>
        <taxon>Oryza sativa</taxon>
    </lineage>
</organism>
<gene>
    <name evidence="3" type="ORF">OSJNBa0027N13.103</name>
    <name evidence="2" type="ORF">OSJNBa0075N02.146</name>
</gene>
<accession>Q84NS1</accession>
<reference evidence="4" key="4">
    <citation type="journal article" date="2008" name="Nucleic Acids Res.">
        <title>The rice annotation project database (RAP-DB): 2008 update.</title>
        <authorList>
            <consortium name="The rice annotation project (RAP)"/>
        </authorList>
    </citation>
    <scope>GENOME REANNOTATION</scope>
    <source>
        <strain evidence="4">cv. Nipponbare</strain>
    </source>
</reference>
<evidence type="ECO:0000256" key="1">
    <source>
        <dbReference type="SAM" id="MobiDB-lite"/>
    </source>
</evidence>
<dbReference type="AlphaFoldDB" id="Q84NS1"/>
<evidence type="ECO:0000313" key="3">
    <source>
        <dbReference type="EMBL" id="BAD31606.1"/>
    </source>
</evidence>
<dbReference type="Proteomes" id="UP000000763">
    <property type="component" value="Chromosome 7"/>
</dbReference>
<sequence length="173" mass="18882">MAAIGGRRRRVVVGLGSAVGAAFGRRFGEEMWWPSLISRRRSRWWWPRDATMARMAASGGWRSPATAEREERHGELERARWELGRMGKKREDGTGKLFIALGSHGHGRGRAATTGEEVGRHRGVAAAIRCRILGASGGRSVEEVGRRGPAMRVSARVEERAESAATWGDHGGG</sequence>
<reference evidence="2" key="2">
    <citation type="submission" date="2002-09" db="EMBL/GenBank/DDBJ databases">
        <title>Oryza sativa nipponbare(GA3) genomic DNA, chromosome 7, BAC clone:OSJNBa0075N02.</title>
        <authorList>
            <person name="Sasaki T."/>
            <person name="Matsumoto T."/>
            <person name="Katayose Y."/>
        </authorList>
    </citation>
    <scope>NUCLEOTIDE SEQUENCE</scope>
</reference>
<dbReference type="EMBL" id="AP005752">
    <property type="protein sequence ID" value="BAC65412.1"/>
    <property type="molecule type" value="Genomic_DNA"/>
</dbReference>
<name>Q84NS1_ORYSJ</name>
<evidence type="ECO:0000313" key="4">
    <source>
        <dbReference type="Proteomes" id="UP000000763"/>
    </source>
</evidence>
<feature type="region of interest" description="Disordered" evidence="1">
    <location>
        <begin position="141"/>
        <end position="173"/>
    </location>
</feature>
<dbReference type="EMBL" id="AP005641">
    <property type="protein sequence ID" value="BAD31606.1"/>
    <property type="molecule type" value="Genomic_DNA"/>
</dbReference>
<protein>
    <submittedName>
        <fullName evidence="2">Uncharacterized protein</fullName>
    </submittedName>
</protein>